<reference evidence="1" key="1">
    <citation type="submission" date="2022-08" db="EMBL/GenBank/DDBJ databases">
        <authorList>
            <person name="Kallberg Y."/>
            <person name="Tangrot J."/>
            <person name="Rosling A."/>
        </authorList>
    </citation>
    <scope>NUCLEOTIDE SEQUENCE</scope>
    <source>
        <strain evidence="1">Wild A</strain>
    </source>
</reference>
<dbReference type="Gene3D" id="2.60.120.920">
    <property type="match status" value="1"/>
</dbReference>
<dbReference type="EMBL" id="CAMKVN010006051">
    <property type="protein sequence ID" value="CAI2189784.1"/>
    <property type="molecule type" value="Genomic_DNA"/>
</dbReference>
<accession>A0A9W4T258</accession>
<organism evidence="1 2">
    <name type="scientific">Funneliformis geosporum</name>
    <dbReference type="NCBI Taxonomy" id="1117311"/>
    <lineage>
        <taxon>Eukaryota</taxon>
        <taxon>Fungi</taxon>
        <taxon>Fungi incertae sedis</taxon>
        <taxon>Mucoromycota</taxon>
        <taxon>Glomeromycotina</taxon>
        <taxon>Glomeromycetes</taxon>
        <taxon>Glomerales</taxon>
        <taxon>Glomeraceae</taxon>
        <taxon>Funneliformis</taxon>
    </lineage>
</organism>
<evidence type="ECO:0000313" key="1">
    <source>
        <dbReference type="EMBL" id="CAI2189784.1"/>
    </source>
</evidence>
<sequence>MPGWEDSSWGYHSDDEHVFFDSEFGQLYGPEFKSVILSDVV</sequence>
<keyword evidence="2" id="KW-1185">Reference proteome</keyword>
<dbReference type="Proteomes" id="UP001153678">
    <property type="component" value="Unassembled WGS sequence"/>
</dbReference>
<protein>
    <submittedName>
        <fullName evidence="1">3116_t:CDS:1</fullName>
    </submittedName>
</protein>
<dbReference type="AlphaFoldDB" id="A0A9W4T258"/>
<proteinExistence type="predicted"/>
<dbReference type="InterPro" id="IPR043136">
    <property type="entry name" value="B30.2/SPRY_sf"/>
</dbReference>
<name>A0A9W4T258_9GLOM</name>
<evidence type="ECO:0000313" key="2">
    <source>
        <dbReference type="Proteomes" id="UP001153678"/>
    </source>
</evidence>
<gene>
    <name evidence="1" type="ORF">FWILDA_LOCUS14251</name>
</gene>
<dbReference type="OrthoDB" id="25503at2759"/>
<comment type="caution">
    <text evidence="1">The sequence shown here is derived from an EMBL/GenBank/DDBJ whole genome shotgun (WGS) entry which is preliminary data.</text>
</comment>